<evidence type="ECO:0000313" key="5">
    <source>
        <dbReference type="EMBL" id="ABB39319.1"/>
    </source>
</evidence>
<dbReference type="CDD" id="cd01167">
    <property type="entry name" value="bac_FRK"/>
    <property type="match status" value="1"/>
</dbReference>
<dbReference type="AlphaFoldDB" id="Q30YC7"/>
<dbReference type="RefSeq" id="WP_011368373.1">
    <property type="nucleotide sequence ID" value="NC_007519.1"/>
</dbReference>
<dbReference type="PROSITE" id="PS00584">
    <property type="entry name" value="PFKB_KINASES_2"/>
    <property type="match status" value="1"/>
</dbReference>
<keyword evidence="2" id="KW-0808">Transferase</keyword>
<dbReference type="PROSITE" id="PS00583">
    <property type="entry name" value="PFKB_KINASES_1"/>
    <property type="match status" value="1"/>
</dbReference>
<protein>
    <submittedName>
        <fullName evidence="5">PfkB domain protein</fullName>
    </submittedName>
</protein>
<comment type="similarity">
    <text evidence="1">Belongs to the carbohydrate kinase PfkB family.</text>
</comment>
<evidence type="ECO:0000259" key="4">
    <source>
        <dbReference type="Pfam" id="PF00294"/>
    </source>
</evidence>
<dbReference type="InterPro" id="IPR029056">
    <property type="entry name" value="Ribokinase-like"/>
</dbReference>
<dbReference type="Gene3D" id="3.40.1190.20">
    <property type="match status" value="1"/>
</dbReference>
<reference evidence="5 6" key="1">
    <citation type="journal article" date="2011" name="J. Bacteriol.">
        <title>Complete genome sequence and updated annotation of Desulfovibrio alaskensis G20.</title>
        <authorList>
            <person name="Hauser L.J."/>
            <person name="Land M.L."/>
            <person name="Brown S.D."/>
            <person name="Larimer F."/>
            <person name="Keller K.L."/>
            <person name="Rapp-Giles B.J."/>
            <person name="Price M.N."/>
            <person name="Lin M."/>
            <person name="Bruce D.C."/>
            <person name="Detter J.C."/>
            <person name="Tapia R."/>
            <person name="Han C.S."/>
            <person name="Goodwin L.A."/>
            <person name="Cheng J.F."/>
            <person name="Pitluck S."/>
            <person name="Copeland A."/>
            <person name="Lucas S."/>
            <person name="Nolan M."/>
            <person name="Lapidus A.L."/>
            <person name="Palumbo A.V."/>
            <person name="Wall J.D."/>
        </authorList>
    </citation>
    <scope>NUCLEOTIDE SEQUENCE [LARGE SCALE GENOMIC DNA]</scope>
    <source>
        <strain evidence="6">ATCC BAA 1058 / DSM 17464 / G20</strain>
    </source>
</reference>
<gene>
    <name evidence="5" type="ordered locus">Dde_2522</name>
</gene>
<dbReference type="eggNOG" id="COG0524">
    <property type="taxonomic scope" value="Bacteria"/>
</dbReference>
<dbReference type="EMBL" id="CP000112">
    <property type="protein sequence ID" value="ABB39319.1"/>
    <property type="molecule type" value="Genomic_DNA"/>
</dbReference>
<dbReference type="InterPro" id="IPR011611">
    <property type="entry name" value="PfkB_dom"/>
</dbReference>
<organism evidence="5 6">
    <name type="scientific">Oleidesulfovibrio alaskensis (strain ATCC BAA-1058 / DSM 17464 / G20)</name>
    <name type="common">Desulfovibrio alaskensis</name>
    <dbReference type="NCBI Taxonomy" id="207559"/>
    <lineage>
        <taxon>Bacteria</taxon>
        <taxon>Pseudomonadati</taxon>
        <taxon>Thermodesulfobacteriota</taxon>
        <taxon>Desulfovibrionia</taxon>
        <taxon>Desulfovibrionales</taxon>
        <taxon>Desulfovibrionaceae</taxon>
        <taxon>Oleidesulfovibrio</taxon>
    </lineage>
</organism>
<dbReference type="PANTHER" id="PTHR43085:SF57">
    <property type="entry name" value="CARBOHYDRATE KINASE PFKB DOMAIN-CONTAINING PROTEIN"/>
    <property type="match status" value="1"/>
</dbReference>
<dbReference type="PANTHER" id="PTHR43085">
    <property type="entry name" value="HEXOKINASE FAMILY MEMBER"/>
    <property type="match status" value="1"/>
</dbReference>
<dbReference type="STRING" id="207559.Dde_2522"/>
<name>Q30YC7_OLEA2</name>
<feature type="domain" description="Carbohydrate kinase PfkB" evidence="4">
    <location>
        <begin position="23"/>
        <end position="294"/>
    </location>
</feature>
<sequence>MRRPLGVGLGEVLWDMLPDGPQLGGAPANFAYHFNALGGQGMIVSRVGDDDAGRRACRLLAEQGLDVSRISVDPLHPTGRVDVLLSAQGTASYVFPDDVAWDFLPAARAEDTLAGGAACICFGTLCQRTPAGRAAVRSFLQAAHAAVLRVFDCNLRQNFYSPEVVQDSLQLADVFKLNEEELDVLAPALGVADVLRDAAARRAALHALVTRFGLQAAALTRGAQGSVLMTGESCHEHAGEMVEVADTVGAGDAFTAALALGWLCGLPPEQIHARAASVAAYVCGAHGAMPPMPAALRLLP</sequence>
<evidence type="ECO:0000256" key="3">
    <source>
        <dbReference type="ARBA" id="ARBA00022777"/>
    </source>
</evidence>
<dbReference type="Proteomes" id="UP000002710">
    <property type="component" value="Chromosome"/>
</dbReference>
<keyword evidence="6" id="KW-1185">Reference proteome</keyword>
<dbReference type="InterPro" id="IPR050306">
    <property type="entry name" value="PfkB_Carbo_kinase"/>
</dbReference>
<evidence type="ECO:0000256" key="1">
    <source>
        <dbReference type="ARBA" id="ARBA00010688"/>
    </source>
</evidence>
<dbReference type="HOGENOM" id="CLU_027634_6_3_7"/>
<evidence type="ECO:0000256" key="2">
    <source>
        <dbReference type="ARBA" id="ARBA00022679"/>
    </source>
</evidence>
<keyword evidence="3" id="KW-0418">Kinase</keyword>
<dbReference type="GO" id="GO:0016301">
    <property type="term" value="F:kinase activity"/>
    <property type="evidence" value="ECO:0007669"/>
    <property type="project" value="UniProtKB-KW"/>
</dbReference>
<dbReference type="InterPro" id="IPR002173">
    <property type="entry name" value="Carboh/pur_kinase_PfkB_CS"/>
</dbReference>
<dbReference type="KEGG" id="dde:Dde_2522"/>
<dbReference type="Pfam" id="PF00294">
    <property type="entry name" value="PfkB"/>
    <property type="match status" value="1"/>
</dbReference>
<dbReference type="SUPFAM" id="SSF53613">
    <property type="entry name" value="Ribokinase-like"/>
    <property type="match status" value="1"/>
</dbReference>
<evidence type="ECO:0000313" key="6">
    <source>
        <dbReference type="Proteomes" id="UP000002710"/>
    </source>
</evidence>
<accession>Q30YC7</accession>
<proteinExistence type="inferred from homology"/>